<accession>A0A540VU90</accession>
<evidence type="ECO:0000313" key="3">
    <source>
        <dbReference type="Proteomes" id="UP000315400"/>
    </source>
</evidence>
<feature type="transmembrane region" description="Helical" evidence="1">
    <location>
        <begin position="223"/>
        <end position="251"/>
    </location>
</feature>
<keyword evidence="1" id="KW-0812">Transmembrane</keyword>
<gene>
    <name evidence="2" type="ORF">FKY71_07265</name>
</gene>
<evidence type="ECO:0000256" key="1">
    <source>
        <dbReference type="SAM" id="Phobius"/>
    </source>
</evidence>
<keyword evidence="1" id="KW-0472">Membrane</keyword>
<reference evidence="2 3" key="1">
    <citation type="submission" date="2019-06" db="EMBL/GenBank/DDBJ databases">
        <title>Metagenome assembled Genome of Spiribacter salinus SL48-SHIP from the microbial mat of Salt Lake 48 (Novosibirsk region, Russia).</title>
        <authorList>
            <person name="Shipova A."/>
            <person name="Rozanov A.S."/>
            <person name="Bryanskaya A.V."/>
            <person name="Peltek S.E."/>
        </authorList>
    </citation>
    <scope>NUCLEOTIDE SEQUENCE [LARGE SCALE GENOMIC DNA]</scope>
    <source>
        <strain evidence="2">SL48-SHIP-2</strain>
    </source>
</reference>
<organism evidence="2 3">
    <name type="scientific">Spiribacter salinus</name>
    <dbReference type="NCBI Taxonomy" id="1335746"/>
    <lineage>
        <taxon>Bacteria</taxon>
        <taxon>Pseudomonadati</taxon>
        <taxon>Pseudomonadota</taxon>
        <taxon>Gammaproteobacteria</taxon>
        <taxon>Chromatiales</taxon>
        <taxon>Ectothiorhodospiraceae</taxon>
        <taxon>Spiribacter</taxon>
    </lineage>
</organism>
<feature type="transmembrane region" description="Helical" evidence="1">
    <location>
        <begin position="71"/>
        <end position="92"/>
    </location>
</feature>
<feature type="transmembrane region" description="Helical" evidence="1">
    <location>
        <begin position="166"/>
        <end position="193"/>
    </location>
</feature>
<protein>
    <submittedName>
        <fullName evidence="2">DUF2189 domain-containing protein</fullName>
    </submittedName>
</protein>
<feature type="transmembrane region" description="Helical" evidence="1">
    <location>
        <begin position="46"/>
        <end position="65"/>
    </location>
</feature>
<dbReference type="Pfam" id="PF09955">
    <property type="entry name" value="DUF2189"/>
    <property type="match status" value="1"/>
</dbReference>
<dbReference type="AlphaFoldDB" id="A0A540VU90"/>
<feature type="transmembrane region" description="Helical" evidence="1">
    <location>
        <begin position="119"/>
        <end position="146"/>
    </location>
</feature>
<dbReference type="Proteomes" id="UP000315400">
    <property type="component" value="Unassembled WGS sequence"/>
</dbReference>
<name>A0A540VU90_9GAMM</name>
<evidence type="ECO:0000313" key="2">
    <source>
        <dbReference type="EMBL" id="TQE99703.1"/>
    </source>
</evidence>
<keyword evidence="1" id="KW-1133">Transmembrane helix</keyword>
<dbReference type="InterPro" id="IPR018692">
    <property type="entry name" value="DUF2189"/>
</dbReference>
<proteinExistence type="predicted"/>
<comment type="caution">
    <text evidence="2">The sequence shown here is derived from an EMBL/GenBank/DDBJ whole genome shotgun (WGS) entry which is preliminary data.</text>
</comment>
<sequence>MAETASARLDLGGGSPITIHRVSVDRPWAWLRAGWRDMTRFPGISLGYGAIWVVVSLVLVAGLWAAGQGSWLLPLLAGFMLMGPLVAVGTYSMSQALERGEKPSLGTSLLAWRANATQIALMGVLLMIFLLAWIRFATLLFALFFGTSIPAVDTTTIYTDLLFSGAGVGLVLVGTAIGAVLAFAAFALSVVAIPRLLDQPRSSVLEAAITSLAVVQNNLRPMLLWGVMLSVVTVAGLAAVLVGLAVALPVLGHASWQAYKELVTEGG</sequence>
<dbReference type="EMBL" id="VIFK01000044">
    <property type="protein sequence ID" value="TQE99703.1"/>
    <property type="molecule type" value="Genomic_DNA"/>
</dbReference>